<organism evidence="2 3">
    <name type="scientific">Sphingobium vermicomposti</name>
    <dbReference type="NCBI Taxonomy" id="529005"/>
    <lineage>
        <taxon>Bacteria</taxon>
        <taxon>Pseudomonadati</taxon>
        <taxon>Pseudomonadota</taxon>
        <taxon>Alphaproteobacteria</taxon>
        <taxon>Sphingomonadales</taxon>
        <taxon>Sphingomonadaceae</taxon>
        <taxon>Sphingobium</taxon>
    </lineage>
</organism>
<accession>A0A846MD60</accession>
<dbReference type="EMBL" id="JAASQR010000004">
    <property type="protein sequence ID" value="NIJ18104.1"/>
    <property type="molecule type" value="Genomic_DNA"/>
</dbReference>
<comment type="caution">
    <text evidence="2">The sequence shown here is derived from an EMBL/GenBank/DDBJ whole genome shotgun (WGS) entry which is preliminary data.</text>
</comment>
<dbReference type="Proteomes" id="UP000576821">
    <property type="component" value="Unassembled WGS sequence"/>
</dbReference>
<dbReference type="AlphaFoldDB" id="A0A846MD60"/>
<evidence type="ECO:0000313" key="2">
    <source>
        <dbReference type="EMBL" id="NIJ18104.1"/>
    </source>
</evidence>
<feature type="transmembrane region" description="Helical" evidence="1">
    <location>
        <begin position="32"/>
        <end position="54"/>
    </location>
</feature>
<protein>
    <submittedName>
        <fullName evidence="2">Uncharacterized protein</fullName>
    </submittedName>
</protein>
<proteinExistence type="predicted"/>
<reference evidence="2 3" key="1">
    <citation type="submission" date="2020-03" db="EMBL/GenBank/DDBJ databases">
        <title>Genomic Encyclopedia of Type Strains, Phase IV (KMG-IV): sequencing the most valuable type-strain genomes for metagenomic binning, comparative biology and taxonomic classification.</title>
        <authorList>
            <person name="Goeker M."/>
        </authorList>
    </citation>
    <scope>NUCLEOTIDE SEQUENCE [LARGE SCALE GENOMIC DNA]</scope>
    <source>
        <strain evidence="2 3">DSM 21299</strain>
    </source>
</reference>
<keyword evidence="1" id="KW-0812">Transmembrane</keyword>
<evidence type="ECO:0000313" key="3">
    <source>
        <dbReference type="Proteomes" id="UP000576821"/>
    </source>
</evidence>
<sequence>MPADSSTCTTCALDDVAAAQSLVANYSDVQEYFFPVVLLYRPVFTGSYIVYYNYGYCGGSRQ</sequence>
<gene>
    <name evidence="2" type="ORF">FHS54_003104</name>
</gene>
<keyword evidence="1" id="KW-0472">Membrane</keyword>
<keyword evidence="3" id="KW-1185">Reference proteome</keyword>
<keyword evidence="1" id="KW-1133">Transmembrane helix</keyword>
<evidence type="ECO:0000256" key="1">
    <source>
        <dbReference type="SAM" id="Phobius"/>
    </source>
</evidence>
<name>A0A846MD60_9SPHN</name>